<evidence type="ECO:0000313" key="2">
    <source>
        <dbReference type="EMBL" id="KAF3535840.1"/>
    </source>
</evidence>
<sequence>MAIQPTRTPDDSLKEISPIESSRRGHGRRGVTGEERETKRFEREKERSAFDTRPTRYVSSVPKGTSLIN</sequence>
<name>A0A8S9Q3B4_BRACR</name>
<evidence type="ECO:0000313" key="3">
    <source>
        <dbReference type="Proteomes" id="UP000712600"/>
    </source>
</evidence>
<protein>
    <submittedName>
        <fullName evidence="2">Uncharacterized protein</fullName>
    </submittedName>
</protein>
<comment type="caution">
    <text evidence="2">The sequence shown here is derived from an EMBL/GenBank/DDBJ whole genome shotgun (WGS) entry which is preliminary data.</text>
</comment>
<feature type="compositionally biased region" description="Basic and acidic residues" evidence="1">
    <location>
        <begin position="31"/>
        <end position="54"/>
    </location>
</feature>
<proteinExistence type="predicted"/>
<dbReference type="Proteomes" id="UP000712600">
    <property type="component" value="Unassembled WGS sequence"/>
</dbReference>
<accession>A0A8S9Q3B4</accession>
<reference evidence="2" key="1">
    <citation type="submission" date="2019-12" db="EMBL/GenBank/DDBJ databases">
        <title>Genome sequencing and annotation of Brassica cretica.</title>
        <authorList>
            <person name="Studholme D.J."/>
            <person name="Sarris P."/>
        </authorList>
    </citation>
    <scope>NUCLEOTIDE SEQUENCE</scope>
    <source>
        <strain evidence="2">PFS-109/04</strain>
        <tissue evidence="2">Leaf</tissue>
    </source>
</reference>
<feature type="region of interest" description="Disordered" evidence="1">
    <location>
        <begin position="1"/>
        <end position="69"/>
    </location>
</feature>
<dbReference type="AlphaFoldDB" id="A0A8S9Q3B4"/>
<dbReference type="EMBL" id="QGKX02001290">
    <property type="protein sequence ID" value="KAF3535840.1"/>
    <property type="molecule type" value="Genomic_DNA"/>
</dbReference>
<gene>
    <name evidence="2" type="ORF">F2Q69_00025235</name>
</gene>
<organism evidence="2 3">
    <name type="scientific">Brassica cretica</name>
    <name type="common">Mustard</name>
    <dbReference type="NCBI Taxonomy" id="69181"/>
    <lineage>
        <taxon>Eukaryota</taxon>
        <taxon>Viridiplantae</taxon>
        <taxon>Streptophyta</taxon>
        <taxon>Embryophyta</taxon>
        <taxon>Tracheophyta</taxon>
        <taxon>Spermatophyta</taxon>
        <taxon>Magnoliopsida</taxon>
        <taxon>eudicotyledons</taxon>
        <taxon>Gunneridae</taxon>
        <taxon>Pentapetalae</taxon>
        <taxon>rosids</taxon>
        <taxon>malvids</taxon>
        <taxon>Brassicales</taxon>
        <taxon>Brassicaceae</taxon>
        <taxon>Brassiceae</taxon>
        <taxon>Brassica</taxon>
    </lineage>
</organism>
<evidence type="ECO:0000256" key="1">
    <source>
        <dbReference type="SAM" id="MobiDB-lite"/>
    </source>
</evidence>